<dbReference type="AlphaFoldDB" id="A0A2W0ETA8"/>
<name>A0A2W0ETA8_PSEJE</name>
<dbReference type="EMBL" id="PDLL01000058">
    <property type="protein sequence ID" value="PYY71167.1"/>
    <property type="molecule type" value="Genomic_DNA"/>
</dbReference>
<evidence type="ECO:0000313" key="2">
    <source>
        <dbReference type="Proteomes" id="UP000247437"/>
    </source>
</evidence>
<organism evidence="1 2">
    <name type="scientific">Pseudomonas jessenii</name>
    <dbReference type="NCBI Taxonomy" id="77298"/>
    <lineage>
        <taxon>Bacteria</taxon>
        <taxon>Pseudomonadati</taxon>
        <taxon>Pseudomonadota</taxon>
        <taxon>Gammaproteobacteria</taxon>
        <taxon>Pseudomonadales</taxon>
        <taxon>Pseudomonadaceae</taxon>
        <taxon>Pseudomonas</taxon>
    </lineage>
</organism>
<comment type="caution">
    <text evidence="1">The sequence shown here is derived from an EMBL/GenBank/DDBJ whole genome shotgun (WGS) entry which is preliminary data.</text>
</comment>
<protein>
    <submittedName>
        <fullName evidence="1">Uncharacterized protein</fullName>
    </submittedName>
</protein>
<accession>A0A2W0ETA8</accession>
<sequence>MGGQIFPTQLNKIKGFFSGTAALCGLLNAPKGRRHFTLKLEAIETLVLACGPQAERSFEDFTADWLGDRCGLIVGREAAGRSGLLKDFDATIFEENERQLAEQMRATGMLRVYSDATRMVSAEVAL</sequence>
<gene>
    <name evidence="1" type="ORF">CRX42_07600</name>
</gene>
<proteinExistence type="predicted"/>
<reference evidence="1 2" key="1">
    <citation type="journal article" date="2018" name="Appl. Microbiol. Biotechnol.">
        <title>Characterization of the caprolactam degradation pathway in Pseudomonas jessenii using mass spectrometry-based proteomics.</title>
        <authorList>
            <person name="Otzen M."/>
            <person name="Palacio C."/>
            <person name="Janssen D.B."/>
        </authorList>
    </citation>
    <scope>NUCLEOTIDE SEQUENCE [LARGE SCALE GENOMIC DNA]</scope>
    <source>
        <strain evidence="1 2">GO3</strain>
    </source>
</reference>
<dbReference type="Proteomes" id="UP000247437">
    <property type="component" value="Unassembled WGS sequence"/>
</dbReference>
<evidence type="ECO:0000313" key="1">
    <source>
        <dbReference type="EMBL" id="PYY71167.1"/>
    </source>
</evidence>